<protein>
    <recommendedName>
        <fullName evidence="3">beta-N-acetylhexosaminidase</fullName>
        <ecNumber evidence="3">3.2.1.52</ecNumber>
    </recommendedName>
</protein>
<dbReference type="Pfam" id="PF00933">
    <property type="entry name" value="Glyco_hydro_3"/>
    <property type="match status" value="1"/>
</dbReference>
<comment type="catalytic activity">
    <reaction evidence="1">
        <text>Hydrolysis of terminal non-reducing N-acetyl-D-hexosamine residues in N-acetyl-beta-D-hexosaminides.</text>
        <dbReference type="EC" id="3.2.1.52"/>
    </reaction>
</comment>
<evidence type="ECO:0000313" key="7">
    <source>
        <dbReference type="EMBL" id="AEH57204.1"/>
    </source>
</evidence>
<name>G0XS36_PRODI</name>
<proteinExistence type="inferred from homology"/>
<evidence type="ECO:0000259" key="6">
    <source>
        <dbReference type="Pfam" id="PF00933"/>
    </source>
</evidence>
<accession>G0XS36</accession>
<dbReference type="Gene3D" id="3.20.20.300">
    <property type="entry name" value="Glycoside hydrolase, family 3, N-terminal domain"/>
    <property type="match status" value="1"/>
</dbReference>
<dbReference type="InterPro" id="IPR001764">
    <property type="entry name" value="Glyco_hydro_3_N"/>
</dbReference>
<dbReference type="GO" id="GO:0005975">
    <property type="term" value="P:carbohydrate metabolic process"/>
    <property type="evidence" value="ECO:0007669"/>
    <property type="project" value="InterPro"/>
</dbReference>
<evidence type="ECO:0000256" key="1">
    <source>
        <dbReference type="ARBA" id="ARBA00001231"/>
    </source>
</evidence>
<dbReference type="AlphaFoldDB" id="G0XS36"/>
<dbReference type="NCBIfam" id="NF003740">
    <property type="entry name" value="PRK05337.1"/>
    <property type="match status" value="1"/>
</dbReference>
<dbReference type="PANTHER" id="PTHR30480">
    <property type="entry name" value="BETA-HEXOSAMINIDASE-RELATED"/>
    <property type="match status" value="1"/>
</dbReference>
<gene>
    <name evidence="7" type="primary">prnN</name>
</gene>
<evidence type="ECO:0000256" key="2">
    <source>
        <dbReference type="ARBA" id="ARBA00005336"/>
    </source>
</evidence>
<dbReference type="PANTHER" id="PTHR30480:SF13">
    <property type="entry name" value="BETA-HEXOSAMINIDASE"/>
    <property type="match status" value="1"/>
</dbReference>
<evidence type="ECO:0000256" key="4">
    <source>
        <dbReference type="ARBA" id="ARBA00022801"/>
    </source>
</evidence>
<dbReference type="GO" id="GO:0004563">
    <property type="term" value="F:beta-N-acetylhexosaminidase activity"/>
    <property type="evidence" value="ECO:0007669"/>
    <property type="project" value="UniProtKB-EC"/>
</dbReference>
<dbReference type="InterPro" id="IPR017853">
    <property type="entry name" value="GH"/>
</dbReference>
<dbReference type="EC" id="3.2.1.52" evidence="3"/>
<keyword evidence="5" id="KW-0326">Glycosidase</keyword>
<sequence length="308" mass="33160">MLPIIFSCAGTTLSEAERKLFTRCQPAGFIVFKRNCETPSQTKQLTDALRDCINQEDVPILIDQEGGRVVRLDAPHWWPAPAAVSYLQQTSDLMEAARLAEADAKRTADQLIAVGINVNCAPVLDCPIPDADQVIGERAYSSSPQEIITLAKAAIAGYQAGGVIPVIKHIPGHGRALVDSHEALPVVDASVQDLCDRDFLPFQALAKSVPWAMTAHVIYTAYDTERCGTISPKVIQEVIRQHIGFEGVLVSDDLSMKALSGDVVTKVRDSLAAGCDLALYCDGNLADMEILANSIAPVKPISFPPNIS</sequence>
<reference evidence="7" key="1">
    <citation type="journal article" date="2011" name="PLoS ONE">
        <title>Variation in tropical reef symbiont metagenomes defined by secondary metabolism.</title>
        <authorList>
            <person name="Donia M.S."/>
            <person name="Fricke W.F."/>
            <person name="Ravel J."/>
            <person name="Schmidt E.W."/>
        </authorList>
    </citation>
    <scope>NUCLEOTIDE SEQUENCE</scope>
</reference>
<dbReference type="InterPro" id="IPR036962">
    <property type="entry name" value="Glyco_hydro_3_N_sf"/>
</dbReference>
<keyword evidence="4" id="KW-0378">Hydrolase</keyword>
<evidence type="ECO:0000256" key="3">
    <source>
        <dbReference type="ARBA" id="ARBA00012663"/>
    </source>
</evidence>
<comment type="similarity">
    <text evidence="2">Belongs to the glycosyl hydrolase 3 family.</text>
</comment>
<dbReference type="InterPro" id="IPR050226">
    <property type="entry name" value="NagZ_Beta-hexosaminidase"/>
</dbReference>
<dbReference type="SUPFAM" id="SSF51445">
    <property type="entry name" value="(Trans)glycosidases"/>
    <property type="match status" value="1"/>
</dbReference>
<dbReference type="GO" id="GO:0009254">
    <property type="term" value="P:peptidoglycan turnover"/>
    <property type="evidence" value="ECO:0007669"/>
    <property type="project" value="TreeGrafter"/>
</dbReference>
<feature type="domain" description="Glycoside hydrolase family 3 N-terminal" evidence="6">
    <location>
        <begin position="14"/>
        <end position="292"/>
    </location>
</feature>
<dbReference type="EMBL" id="HQ407366">
    <property type="protein sequence ID" value="AEH57204.1"/>
    <property type="molecule type" value="Genomic_DNA"/>
</dbReference>
<organism evidence="7">
    <name type="scientific">Prochloron didemni P1-Palau</name>
    <dbReference type="NCBI Taxonomy" id="910450"/>
    <lineage>
        <taxon>Bacteria</taxon>
        <taxon>Bacillati</taxon>
        <taxon>Cyanobacteriota</taxon>
        <taxon>Cyanophyceae</taxon>
        <taxon>Oscillatoriophycideae</taxon>
        <taxon>Chroococcales</taxon>
        <taxon>Prochloraceae</taxon>
        <taxon>Prochloron</taxon>
    </lineage>
</organism>
<evidence type="ECO:0000256" key="5">
    <source>
        <dbReference type="ARBA" id="ARBA00023295"/>
    </source>
</evidence>